<keyword evidence="2" id="KW-1185">Reference proteome</keyword>
<dbReference type="AlphaFoldDB" id="A0A1S8L4M2"/>
<dbReference type="STRING" id="84029.CROST_24940"/>
<gene>
    <name evidence="1" type="ORF">CROST_024910</name>
</gene>
<sequence>MNIEPISPEVVDDKLTKVVFIIYKTVTGIIYPLALLGYATALIFIVMGALIHSKTIKKIGVMDLGIVTLTLIFYFCMPTFIGILKTIENIMK</sequence>
<protein>
    <submittedName>
        <fullName evidence="1">Uncharacterized protein</fullName>
    </submittedName>
</protein>
<organism evidence="1 2">
    <name type="scientific">Clostridium felsineum</name>
    <dbReference type="NCBI Taxonomy" id="36839"/>
    <lineage>
        <taxon>Bacteria</taxon>
        <taxon>Bacillati</taxon>
        <taxon>Bacillota</taxon>
        <taxon>Clostridia</taxon>
        <taxon>Eubacteriales</taxon>
        <taxon>Clostridiaceae</taxon>
        <taxon>Clostridium</taxon>
    </lineage>
</organism>
<reference evidence="1 2" key="1">
    <citation type="submission" date="2022-04" db="EMBL/GenBank/DDBJ databases">
        <title>Genome sequence of C. roseum typestrain.</title>
        <authorList>
            <person name="Poehlein A."/>
            <person name="Schoch T."/>
            <person name="Duerre P."/>
            <person name="Daniel R."/>
        </authorList>
    </citation>
    <scope>NUCLEOTIDE SEQUENCE [LARGE SCALE GENOMIC DNA]</scope>
    <source>
        <strain evidence="1 2">DSM 7320</strain>
    </source>
</reference>
<evidence type="ECO:0000313" key="2">
    <source>
        <dbReference type="Proteomes" id="UP000190951"/>
    </source>
</evidence>
<dbReference type="RefSeq" id="WP_077835820.1">
    <property type="nucleotide sequence ID" value="NZ_CP096983.1"/>
</dbReference>
<dbReference type="Proteomes" id="UP000190951">
    <property type="component" value="Chromosome"/>
</dbReference>
<proteinExistence type="predicted"/>
<accession>A0A1S8L4M2</accession>
<dbReference type="EMBL" id="CP096983">
    <property type="protein sequence ID" value="URZ11774.1"/>
    <property type="molecule type" value="Genomic_DNA"/>
</dbReference>
<evidence type="ECO:0000313" key="1">
    <source>
        <dbReference type="EMBL" id="URZ11774.1"/>
    </source>
</evidence>
<name>A0A1S8L4M2_9CLOT</name>
<dbReference type="KEGG" id="crw:CROST_024910"/>